<dbReference type="OrthoDB" id="9842680at2"/>
<dbReference type="EMBL" id="CP023777">
    <property type="protein sequence ID" value="ATL46472.1"/>
    <property type="molecule type" value="Genomic_DNA"/>
</dbReference>
<organism evidence="2 3">
    <name type="scientific">Chitinophaga caeni</name>
    <dbReference type="NCBI Taxonomy" id="2029983"/>
    <lineage>
        <taxon>Bacteria</taxon>
        <taxon>Pseudomonadati</taxon>
        <taxon>Bacteroidota</taxon>
        <taxon>Chitinophagia</taxon>
        <taxon>Chitinophagales</taxon>
        <taxon>Chitinophagaceae</taxon>
        <taxon>Chitinophaga</taxon>
    </lineage>
</organism>
<proteinExistence type="predicted"/>
<name>A0A291QRG2_9BACT</name>
<reference evidence="2 3" key="1">
    <citation type="submission" date="2017-10" db="EMBL/GenBank/DDBJ databases">
        <title>Paenichitinophaga pekingensis gen. nov., sp. nov., isolated from activated sludge.</title>
        <authorList>
            <person name="Jin D."/>
            <person name="Kong X."/>
            <person name="Deng Y."/>
            <person name="Bai Z."/>
        </authorList>
    </citation>
    <scope>NUCLEOTIDE SEQUENCE [LARGE SCALE GENOMIC DNA]</scope>
    <source>
        <strain evidence="2 3">13</strain>
    </source>
</reference>
<accession>A0A291QRG2</accession>
<feature type="signal peptide" evidence="1">
    <location>
        <begin position="1"/>
        <end position="22"/>
    </location>
</feature>
<sequence length="197" mass="23139">MPLCKIFLGFGFLILTVTGANAQHYASTFVGDTIVSKSYMRNLKHQVYLLKATNFNCQLEQMLQIYTAKLDTVYNASENSLVVTFFARNGVKLRIQTFQLEQGSKSRKRLEDQYFNIKGELVYTEEWKKKSTLSKELDQLVSRQRITLDERGRQQMLVFERWDEKGHWASRMVQRYAKDGQPLNPYLQSIDPDEFWD</sequence>
<dbReference type="RefSeq" id="WP_098192860.1">
    <property type="nucleotide sequence ID" value="NZ_CP023777.1"/>
</dbReference>
<keyword evidence="3" id="KW-1185">Reference proteome</keyword>
<dbReference type="Proteomes" id="UP000220133">
    <property type="component" value="Chromosome"/>
</dbReference>
<gene>
    <name evidence="2" type="ORF">COR50_04375</name>
</gene>
<dbReference type="KEGG" id="cbae:COR50_04375"/>
<keyword evidence="1" id="KW-0732">Signal</keyword>
<dbReference type="AlphaFoldDB" id="A0A291QRG2"/>
<evidence type="ECO:0000313" key="3">
    <source>
        <dbReference type="Proteomes" id="UP000220133"/>
    </source>
</evidence>
<protein>
    <submittedName>
        <fullName evidence="2">Uncharacterized protein</fullName>
    </submittedName>
</protein>
<feature type="chain" id="PRO_5012855492" evidence="1">
    <location>
        <begin position="23"/>
        <end position="197"/>
    </location>
</feature>
<evidence type="ECO:0000313" key="2">
    <source>
        <dbReference type="EMBL" id="ATL46472.1"/>
    </source>
</evidence>
<evidence type="ECO:0000256" key="1">
    <source>
        <dbReference type="SAM" id="SignalP"/>
    </source>
</evidence>